<accession>E4X4K2</accession>
<evidence type="ECO:0000313" key="3">
    <source>
        <dbReference type="Proteomes" id="UP000001307"/>
    </source>
</evidence>
<dbReference type="GO" id="GO:0000122">
    <property type="term" value="P:negative regulation of transcription by RNA polymerase II"/>
    <property type="evidence" value="ECO:0007669"/>
    <property type="project" value="TreeGrafter"/>
</dbReference>
<dbReference type="Proteomes" id="UP000001307">
    <property type="component" value="Unassembled WGS sequence"/>
</dbReference>
<dbReference type="EMBL" id="FN653024">
    <property type="protein sequence ID" value="CBY23992.1"/>
    <property type="molecule type" value="Genomic_DNA"/>
</dbReference>
<feature type="region of interest" description="Disordered" evidence="1">
    <location>
        <begin position="1762"/>
        <end position="1868"/>
    </location>
</feature>
<dbReference type="GO" id="GO:0035102">
    <property type="term" value="C:PRC1 complex"/>
    <property type="evidence" value="ECO:0007669"/>
    <property type="project" value="TreeGrafter"/>
</dbReference>
<organism evidence="2">
    <name type="scientific">Oikopleura dioica</name>
    <name type="common">Tunicate</name>
    <dbReference type="NCBI Taxonomy" id="34765"/>
    <lineage>
        <taxon>Eukaryota</taxon>
        <taxon>Metazoa</taxon>
        <taxon>Chordata</taxon>
        <taxon>Tunicata</taxon>
        <taxon>Appendicularia</taxon>
        <taxon>Copelata</taxon>
        <taxon>Oikopleuridae</taxon>
        <taxon>Oikopleura</taxon>
    </lineage>
</organism>
<keyword evidence="3" id="KW-1185">Reference proteome</keyword>
<dbReference type="InterPro" id="IPR036383">
    <property type="entry name" value="TSP1_rpt_sf"/>
</dbReference>
<evidence type="ECO:0000256" key="1">
    <source>
        <dbReference type="SAM" id="MobiDB-lite"/>
    </source>
</evidence>
<sequence length="2577" mass="283692">MEILTEEHTTLATSATESSFTDTFTDAFTTDSTEENTVNFFTTIEATEEPTTVTGFTDSFTDSFTTVSAETTVASFTDITTVADETATEAAVNSITDSFTDSFTTESAEETTVTTITDIAQITEDLTTEAIIQFTTASENSFTETATDSVTEITTSDAAAVTESSFTEVVTDSFTTESTDENTVTSITEITTTTSDISTTSLPFSTTSRTSTTVQQASTTTYTTQTTTTQITTVTSTTQQASTTISTTHTTTMPITTVSSTKLEPTTTTSTTHTTTTPITIDTSTTQEASTTSSTQTTTMPITTATSKTQEATTTSSTTHTTTMPITTVISTTQGASTTTSNTFTTTMPITTNASTTQESSTTSSTEQTTTTRLTTISSTTITSSTTSSTALLTTEATTAPVTTLASTTQISSTTTSTAQESTFTQTTTIELDTTQVASTTTEKLNNEPESFGSPKGIPAKTKNNPFLILIISSFYKLSVILDTCSSEIQAAFISQYSDLGAELSAEAIDNDDWFSIAFATLLSDNPAGYFALKYSNFHFHVQQRIAIVKFLEILADNVNQADLDNICAGFKVDFHVSTQILINQISFDWSVIGAVSWEQYSLSVHLDTCYDSESADTFTIQTLQAFGIALDDDSDLAIVTKLAVCAYTTEFFSIDSYSLYEINVFFYGYFNFYLEWFTGSFDLAGWELSLSAGGLVDYWMNILIFINSGFYAAGDWDFFFSFTQLTFDCETFGAALAELGWDGFSCQADYFVAFWEVDYDFSMEFKQLFVFFEYLDLDFKMLYYIKYDLSLAIAGGSLNWFASGGTFENYILFLQDWWANVCVMNLSRVYGFDININQYVGYFYSPVFGALAQRMYCFNFYAAESADLLLGWFNAWLSFGFGFDLRNFTGWGIEVEGIALAPLSIQQQYIMRFFESSFFTSFGFSAEFISLLRTWTFSFKGFRVGDVQSFFFGNAGFNFITSMEDYSLNTSLETDFNLFQTIVYSPEFAVFFYQLEILAQIESKFISGADGLADFGWAEFSALDLSIIDMSFIRSQITYDVHIGWITSILEGFDVSLFFVESDFYIIYTAISVQLIEWQANFFLIFESATFSWMHEIEGLTVGNNYLVDYVKEQIRILEYSSVSSTYLTALGLDVGFQNGFICQMTALLKLIVADTTSSYHLGGYSIDVFYTSFFTSMQQYFIGIISSETEFSDFSTFIADADYSVSTAILNRPETFDVSQTSLAQFVFSWAISAYNLPSMESYKDFSIEGRYDFGLLIYFIGGSQWIFEASDSYTSYQAYLANYYQTFYLELDSTIKTHDSAMIFTKMADIWKYHGARVFFAHSDALMYLYSNNLDVSLAVDIDLFALMNTFYIAYDGIYMIDMSVDADVSADFNAAFVNVYSSFDFDWTASIQTQMYSHIIQSHLYSYGLWKIDWTTVGYSTGSSAHESLDAFLSVDASWTALGETTWESDGAVYAYSIISEAGFSEYKVDYLLTYDFHGLLNFFELSRSLYAEYDSVVLAQYIMQFERLFLGYEWSYNYENQDNSAFASFGSDLETAMVLNGYEIDLSWADSMWFTYDYSTLFESIILSGYPADWSACSETCGTDAIRSKNRACRIDSHPSDTFGCVGDLAQTEFCTDNDDCIDTDFEATILTIKLSIFINMKFSLTTGLISNDMFASSMSLDYDASNYGMLLVFQSFGDADSSFGQSIAASMTSDVAGNEKVFIGLSVTGFSAVRSSGRRRRRSVPLLEGQRYRRETDNSTTTIADTTTTTVEITTTTTSAETSTTKTVPVTTTTSEKTTTSVSGTTTSATTSTSTTQFSTGTTITTTSSLSTTTTSTTTASTTTSSGELTTTSGESTTTSGTATTSGESTTTSGSTTSEATAEVSCTAIVTATMVLDKTWSSSLESSVETDFTDLVAEVKAAVEAVEFDVGASSFTSVDVTGFAQVADASRRKRRETGDVEATVDIYFTATTEVKESEAEAANKDDATFDDTVTGIEEAVQDALTAGDVDILAADVTEVESDIVLVDEEEEDFEVSATIAAEYEQTKEYPTDPTATCDDPVEIDLVDNSLEAPVGCDAAEEVSNAADDAATAINSAIADSAIATGEAAVGTKATVVDTFEIGSATTTTSTTTEAATTTEEPTTKPETTTIPETTTEFVQPPCESACTEDWSAFEPCSHECWSTQEEFETIRKVRFKCYNSDAETCYETARCFTEENKDETECRDIEEIATGLSVTDLEALNLDGLGVLNVFVDFKLAITEKWLDDYSDPNSIQFNVKAAKYTGIMKSWFLYAGTEFISLDAVSMTKVENGLECSQTGVPGVADEDALDALLEVTAEDITKNNPFIDTIGVDNRRRRDIDAAVTRALDQCEGSDLIVLHLRTRHQLVTTFDYNLVTERILRITGANSNATAFDADTIAQKTTDKLTENISTGKPQSTNGLNFRKFGAPRTTKQDVPILSQWSAWDDSGCPNGQSEKTRECVMNNAQTTPIDQSECANSDAVKNLENQDYVAYRECCTDRENYSEEDDTQCICMYPWSADENGECNTCIALRPMQFLCYISGEFDNPPKESSATTTVLSLIPLLTMLWLQLVN</sequence>
<dbReference type="InterPro" id="IPR000884">
    <property type="entry name" value="TSP1_rpt"/>
</dbReference>
<proteinExistence type="predicted"/>
<feature type="region of interest" description="Disordered" evidence="1">
    <location>
        <begin position="2112"/>
        <end position="2134"/>
    </location>
</feature>
<name>E4X4K2_OIKDI</name>
<dbReference type="PROSITE" id="PS50092">
    <property type="entry name" value="TSP1"/>
    <property type="match status" value="1"/>
</dbReference>
<reference evidence="2" key="1">
    <citation type="journal article" date="2010" name="Science">
        <title>Plasticity of animal genome architecture unmasked by rapid evolution of a pelagic tunicate.</title>
        <authorList>
            <person name="Denoeud F."/>
            <person name="Henriet S."/>
            <person name="Mungpakdee S."/>
            <person name="Aury J.M."/>
            <person name="Da Silva C."/>
            <person name="Brinkmann H."/>
            <person name="Mikhaleva J."/>
            <person name="Olsen L.C."/>
            <person name="Jubin C."/>
            <person name="Canestro C."/>
            <person name="Bouquet J.M."/>
            <person name="Danks G."/>
            <person name="Poulain J."/>
            <person name="Campsteijn C."/>
            <person name="Adamski M."/>
            <person name="Cross I."/>
            <person name="Yadetie F."/>
            <person name="Muffato M."/>
            <person name="Louis A."/>
            <person name="Butcher S."/>
            <person name="Tsagkogeorga G."/>
            <person name="Konrad A."/>
            <person name="Singh S."/>
            <person name="Jensen M.F."/>
            <person name="Cong E.H."/>
            <person name="Eikeseth-Otteraa H."/>
            <person name="Noel B."/>
            <person name="Anthouard V."/>
            <person name="Porcel B.M."/>
            <person name="Kachouri-Lafond R."/>
            <person name="Nishino A."/>
            <person name="Ugolini M."/>
            <person name="Chourrout P."/>
            <person name="Nishida H."/>
            <person name="Aasland R."/>
            <person name="Huzurbazar S."/>
            <person name="Westhof E."/>
            <person name="Delsuc F."/>
            <person name="Lehrach H."/>
            <person name="Reinhardt R."/>
            <person name="Weissenbach J."/>
            <person name="Roy S.W."/>
            <person name="Artiguenave F."/>
            <person name="Postlethwait J.H."/>
            <person name="Manak J.R."/>
            <person name="Thompson E.M."/>
            <person name="Jaillon O."/>
            <person name="Du Pasquier L."/>
            <person name="Boudinot P."/>
            <person name="Liberles D.A."/>
            <person name="Volff J.N."/>
            <person name="Philippe H."/>
            <person name="Lenhard B."/>
            <person name="Roest Crollius H."/>
            <person name="Wincker P."/>
            <person name="Chourrout D."/>
        </authorList>
    </citation>
    <scope>NUCLEOTIDE SEQUENCE [LARGE SCALE GENOMIC DNA]</scope>
</reference>
<protein>
    <submittedName>
        <fullName evidence="2">Uncharacterized protein</fullName>
    </submittedName>
</protein>
<dbReference type="PANTHER" id="PTHR10825:SF29">
    <property type="entry name" value="POLYCOMB GROUP RING FINGER PROTEIN 1"/>
    <property type="match status" value="1"/>
</dbReference>
<dbReference type="PANTHER" id="PTHR10825">
    <property type="entry name" value="RING FINGER DOMAIN-CONTAINING, POLYCOMB GROUP COMPONENT"/>
    <property type="match status" value="1"/>
</dbReference>
<dbReference type="GO" id="GO:1990841">
    <property type="term" value="F:promoter-specific chromatin binding"/>
    <property type="evidence" value="ECO:0007669"/>
    <property type="project" value="TreeGrafter"/>
</dbReference>
<dbReference type="SUPFAM" id="SSF82895">
    <property type="entry name" value="TSP-1 type 1 repeat"/>
    <property type="match status" value="1"/>
</dbReference>
<evidence type="ECO:0000313" key="2">
    <source>
        <dbReference type="EMBL" id="CBY23992.1"/>
    </source>
</evidence>
<dbReference type="InParanoid" id="E4X4K2"/>
<gene>
    <name evidence="2" type="ORF">GSOID_T00001330001</name>
</gene>